<evidence type="ECO:0000256" key="5">
    <source>
        <dbReference type="ARBA" id="ARBA00023014"/>
    </source>
</evidence>
<keyword evidence="4" id="KW-0408">Iron</keyword>
<dbReference type="PANTHER" id="PTHR30426">
    <property type="entry name" value="4-HYDROXY-3-METHYLBUT-2-ENYL DIPHOSPHATE REDUCTASE"/>
    <property type="match status" value="1"/>
</dbReference>
<gene>
    <name evidence="6" type="ORF">LDC_1654</name>
</gene>
<reference evidence="6" key="1">
    <citation type="submission" date="2010-07" db="EMBL/GenBank/DDBJ databases">
        <authorList>
            <consortium name="CONSOLIDER consortium CSD2007-00005"/>
            <person name="Guazzaroni M.-E."/>
            <person name="Richter M."/>
            <person name="Garcia-Salamanca A."/>
            <person name="Yarza P."/>
            <person name="Ferrer M."/>
        </authorList>
    </citation>
    <scope>NUCLEOTIDE SEQUENCE</scope>
</reference>
<dbReference type="InterPro" id="IPR003451">
    <property type="entry name" value="LytB/IspH"/>
</dbReference>
<keyword evidence="5" id="KW-0411">Iron-sulfur</keyword>
<evidence type="ECO:0000256" key="3">
    <source>
        <dbReference type="ARBA" id="ARBA00022723"/>
    </source>
</evidence>
<protein>
    <submittedName>
        <fullName evidence="6">Hydroxymethylbutenyl pyrophosphate reductase</fullName>
    </submittedName>
</protein>
<evidence type="ECO:0000313" key="6">
    <source>
        <dbReference type="EMBL" id="EFK96323.1"/>
    </source>
</evidence>
<dbReference type="GO" id="GO:0046872">
    <property type="term" value="F:metal ion binding"/>
    <property type="evidence" value="ECO:0007669"/>
    <property type="project" value="UniProtKB-KW"/>
</dbReference>
<dbReference type="Gene3D" id="3.40.1010.20">
    <property type="entry name" value="4-hydroxy-3-methylbut-2-enyl diphosphate reductase, catalytic domain"/>
    <property type="match status" value="2"/>
</dbReference>
<reference evidence="6" key="2">
    <citation type="journal article" date="2011" name="Microb. Ecol.">
        <title>Taxonomic and Functional Metagenomic Profiling of the Microbial Community in the Anoxic Sediment of a Sub-saline Shallow Lake (Laguna de Carrizo, Central Spain).</title>
        <authorList>
            <person name="Ferrer M."/>
            <person name="Guazzaroni M.E."/>
            <person name="Richter M."/>
            <person name="Garcia-Salamanca A."/>
            <person name="Yarza P."/>
            <person name="Suarez-Suarez A."/>
            <person name="Solano J."/>
            <person name="Alcaide M."/>
            <person name="van Dillewijn P."/>
            <person name="Molina-Henares M.A."/>
            <person name="Lopez-Cortes N."/>
            <person name="Al-Ramahi Y."/>
            <person name="Guerrero C."/>
            <person name="Acosta A."/>
            <person name="de Eugenio L.I."/>
            <person name="Martinez V."/>
            <person name="Marques S."/>
            <person name="Rojo F."/>
            <person name="Santero E."/>
            <person name="Genilloud O."/>
            <person name="Perez-Perez J."/>
            <person name="Rossello-Mora R."/>
            <person name="Ramos J.L."/>
        </authorList>
    </citation>
    <scope>NUCLEOTIDE SEQUENCE</scope>
</reference>
<dbReference type="GO" id="GO:0051539">
    <property type="term" value="F:4 iron, 4 sulfur cluster binding"/>
    <property type="evidence" value="ECO:0007669"/>
    <property type="project" value="UniProtKB-KW"/>
</dbReference>
<sequence>MSDYKEIYLARTQGFCAGVDRAVKIVDQALVKYGPPIYVYHEIVHNTHVVRDFIKRGIVFVEDIAAVPEGQHVILSAHGVSPSVAKMAKQRRLKCIDATCPLVKKIHRLATDFSKKGIQVILIGHKDHQELIGTAGYVAANLLYFIQNQNDINNLKIDPLKPVAYLTQTTLSVDETRELVMHLKAKFPQIMHPPEDNICFATQTRQDAVKELSKLVEIIIVCGSPSSSNSNRLRETGAQAGVESIIIDQAAQLDMVLLKGKKKIGISSGASVPWKIVEQLVNRIQAEYPGTVVHNLESHGHKPDFQFPEI</sequence>
<evidence type="ECO:0000256" key="4">
    <source>
        <dbReference type="ARBA" id="ARBA00023004"/>
    </source>
</evidence>
<dbReference type="AlphaFoldDB" id="D9PJE5"/>
<evidence type="ECO:0000256" key="1">
    <source>
        <dbReference type="ARBA" id="ARBA00001966"/>
    </source>
</evidence>
<dbReference type="GO" id="GO:0050992">
    <property type="term" value="P:dimethylallyl diphosphate biosynthetic process"/>
    <property type="evidence" value="ECO:0007669"/>
    <property type="project" value="InterPro"/>
</dbReference>
<comment type="cofactor">
    <cofactor evidence="1">
        <name>[4Fe-4S] cluster</name>
        <dbReference type="ChEBI" id="CHEBI:49883"/>
    </cofactor>
</comment>
<keyword evidence="2" id="KW-0004">4Fe-4S</keyword>
<dbReference type="HAMAP" id="MF_00191">
    <property type="entry name" value="IspH"/>
    <property type="match status" value="1"/>
</dbReference>
<dbReference type="GO" id="GO:0051745">
    <property type="term" value="F:4-hydroxy-3-methylbut-2-enyl diphosphate reductase activity"/>
    <property type="evidence" value="ECO:0007669"/>
    <property type="project" value="InterPro"/>
</dbReference>
<evidence type="ECO:0000256" key="2">
    <source>
        <dbReference type="ARBA" id="ARBA00022485"/>
    </source>
</evidence>
<dbReference type="PANTHER" id="PTHR30426:SF0">
    <property type="entry name" value="4-HYDROXY-3-METHYLBUT-2-ENYL DIPHOSPHATE REDUCTASE"/>
    <property type="match status" value="1"/>
</dbReference>
<dbReference type="Pfam" id="PF02401">
    <property type="entry name" value="LYTB"/>
    <property type="match status" value="1"/>
</dbReference>
<dbReference type="Gene3D" id="3.40.50.11270">
    <property type="match status" value="1"/>
</dbReference>
<organism evidence="6">
    <name type="scientific">sediment metagenome</name>
    <dbReference type="NCBI Taxonomy" id="749907"/>
    <lineage>
        <taxon>unclassified sequences</taxon>
        <taxon>metagenomes</taxon>
        <taxon>ecological metagenomes</taxon>
    </lineage>
</organism>
<name>D9PJE5_9ZZZZ</name>
<dbReference type="GO" id="GO:0019288">
    <property type="term" value="P:isopentenyl diphosphate biosynthetic process, methylerythritol 4-phosphate pathway"/>
    <property type="evidence" value="ECO:0007669"/>
    <property type="project" value="InterPro"/>
</dbReference>
<proteinExistence type="inferred from homology"/>
<comment type="caution">
    <text evidence="6">The sequence shown here is derived from an EMBL/GenBank/DDBJ whole genome shotgun (WGS) entry which is preliminary data.</text>
</comment>
<dbReference type="NCBIfam" id="TIGR00216">
    <property type="entry name" value="ispH_lytB"/>
    <property type="match status" value="1"/>
</dbReference>
<keyword evidence="3" id="KW-0479">Metal-binding</keyword>
<accession>D9PJE5</accession>
<dbReference type="EMBL" id="ADZX01000512">
    <property type="protein sequence ID" value="EFK96323.1"/>
    <property type="molecule type" value="Genomic_DNA"/>
</dbReference>
<dbReference type="CDD" id="cd13944">
    <property type="entry name" value="lytB_ispH"/>
    <property type="match status" value="1"/>
</dbReference>